<organism evidence="1 2">
    <name type="scientific">Paraglaciecola mesophila</name>
    <dbReference type="NCBI Taxonomy" id="197222"/>
    <lineage>
        <taxon>Bacteria</taxon>
        <taxon>Pseudomonadati</taxon>
        <taxon>Pseudomonadota</taxon>
        <taxon>Gammaproteobacteria</taxon>
        <taxon>Alteromonadales</taxon>
        <taxon>Alteromonadaceae</taxon>
        <taxon>Paraglaciecola</taxon>
    </lineage>
</organism>
<name>A0A857JJF5_9ALTE</name>
<dbReference type="OrthoDB" id="9799416at2"/>
<evidence type="ECO:0000313" key="1">
    <source>
        <dbReference type="EMBL" id="QHJ12175.1"/>
    </source>
</evidence>
<evidence type="ECO:0000313" key="2">
    <source>
        <dbReference type="Proteomes" id="UP000464524"/>
    </source>
</evidence>
<gene>
    <name evidence="1" type="ORF">FX988_02426</name>
</gene>
<protein>
    <recommendedName>
        <fullName evidence="3">DUF3703 domain-containing protein</fullName>
    </recommendedName>
</protein>
<accession>A0A857JJF5</accession>
<dbReference type="AlphaFoldDB" id="A0A857JJF5"/>
<dbReference type="Pfam" id="PF12487">
    <property type="entry name" value="DUF3703"/>
    <property type="match status" value="1"/>
</dbReference>
<dbReference type="InterPro" id="IPR022172">
    <property type="entry name" value="DUF3703"/>
</dbReference>
<keyword evidence="2" id="KW-1185">Reference proteome</keyword>
<sequence length="122" mass="13368">MMNKFTRNIADDVKSEIFLAKQLQAKGCAAKAFQHLESAHVLGQESTWWHVKVHCLMLLWAVRQNDANECFGQLFRIIGAISKTALGLVPAGNTGGANVSPFKKLPIKPEHQAAITKAKQGT</sequence>
<reference evidence="1 2" key="1">
    <citation type="submission" date="2019-12" db="EMBL/GenBank/DDBJ databases">
        <title>Genome sequencing and assembly of endphytes of Porphyra tenera.</title>
        <authorList>
            <person name="Park J.M."/>
            <person name="Shin R."/>
            <person name="Jo S.H."/>
        </authorList>
    </citation>
    <scope>NUCLEOTIDE SEQUENCE [LARGE SCALE GENOMIC DNA]</scope>
    <source>
        <strain evidence="1 2">GPM4</strain>
    </source>
</reference>
<dbReference type="RefSeq" id="WP_160180095.1">
    <property type="nucleotide sequence ID" value="NZ_CP047656.1"/>
</dbReference>
<dbReference type="EMBL" id="CP047656">
    <property type="protein sequence ID" value="QHJ12175.1"/>
    <property type="molecule type" value="Genomic_DNA"/>
</dbReference>
<evidence type="ECO:0008006" key="3">
    <source>
        <dbReference type="Google" id="ProtNLM"/>
    </source>
</evidence>
<dbReference type="Proteomes" id="UP000464524">
    <property type="component" value="Chromosome"/>
</dbReference>
<dbReference type="KEGG" id="pmes:FX988_02426"/>
<proteinExistence type="predicted"/>